<protein>
    <submittedName>
        <fullName evidence="2">Carbamoyl-phosphate synthase large chain</fullName>
        <ecNumber evidence="2">6.3.5.5</ecNumber>
    </submittedName>
</protein>
<dbReference type="SUPFAM" id="SSF52335">
    <property type="entry name" value="Methylglyoxal synthase-like"/>
    <property type="match status" value="1"/>
</dbReference>
<dbReference type="Gene3D" id="3.40.50.1380">
    <property type="entry name" value="Methylglyoxal synthase-like domain"/>
    <property type="match status" value="1"/>
</dbReference>
<gene>
    <name evidence="2" type="primary">carB_51</name>
    <name evidence="2" type="ORF">SDC9_164121</name>
</gene>
<dbReference type="EMBL" id="VSSQ01063776">
    <property type="protein sequence ID" value="MPN16775.1"/>
    <property type="molecule type" value="Genomic_DNA"/>
</dbReference>
<dbReference type="EC" id="6.3.5.5" evidence="2"/>
<comment type="caution">
    <text evidence="2">The sequence shown here is derived from an EMBL/GenBank/DDBJ whole genome shotgun (WGS) entry which is preliminary data.</text>
</comment>
<proteinExistence type="predicted"/>
<accession>A0A645FQR7</accession>
<name>A0A645FQR7_9ZZZZ</name>
<dbReference type="PROSITE" id="PS51855">
    <property type="entry name" value="MGS"/>
    <property type="match status" value="1"/>
</dbReference>
<dbReference type="Pfam" id="PF02142">
    <property type="entry name" value="MGS"/>
    <property type="match status" value="1"/>
</dbReference>
<evidence type="ECO:0000259" key="1">
    <source>
        <dbReference type="PROSITE" id="PS51855"/>
    </source>
</evidence>
<feature type="domain" description="MGS-like" evidence="1">
    <location>
        <begin position="1"/>
        <end position="88"/>
    </location>
</feature>
<dbReference type="InterPro" id="IPR011607">
    <property type="entry name" value="MGS-like_dom"/>
</dbReference>
<dbReference type="AlphaFoldDB" id="A0A645FQR7"/>
<dbReference type="GO" id="GO:0004088">
    <property type="term" value="F:carbamoyl-phosphate synthase (glutamine-hydrolyzing) activity"/>
    <property type="evidence" value="ECO:0007669"/>
    <property type="project" value="UniProtKB-EC"/>
</dbReference>
<reference evidence="2" key="1">
    <citation type="submission" date="2019-08" db="EMBL/GenBank/DDBJ databases">
        <authorList>
            <person name="Kucharzyk K."/>
            <person name="Murdoch R.W."/>
            <person name="Higgins S."/>
            <person name="Loffler F."/>
        </authorList>
    </citation>
    <scope>NUCLEOTIDE SEQUENCE</scope>
</reference>
<dbReference type="InterPro" id="IPR036914">
    <property type="entry name" value="MGS-like_dom_sf"/>
</dbReference>
<keyword evidence="2" id="KW-0436">Ligase</keyword>
<evidence type="ECO:0000313" key="2">
    <source>
        <dbReference type="EMBL" id="MPN16775.1"/>
    </source>
</evidence>
<sequence>MIATNMVRKISEGEPNILTLLDSGKVDYVVSTSGSGKQHSFEGLQIRRKTVERSIPCLTSLDTANALARCLKMYVKASDLEMVDVNMI</sequence>
<organism evidence="2">
    <name type="scientific">bioreactor metagenome</name>
    <dbReference type="NCBI Taxonomy" id="1076179"/>
    <lineage>
        <taxon>unclassified sequences</taxon>
        <taxon>metagenomes</taxon>
        <taxon>ecological metagenomes</taxon>
    </lineage>
</organism>